<comment type="caution">
    <text evidence="3">The sequence shown here is derived from an EMBL/GenBank/DDBJ whole genome shotgun (WGS) entry which is preliminary data.</text>
</comment>
<dbReference type="RefSeq" id="XP_037214956.1">
    <property type="nucleotide sequence ID" value="XM_037368988.1"/>
</dbReference>
<dbReference type="InterPro" id="IPR002347">
    <property type="entry name" value="SDR_fam"/>
</dbReference>
<dbReference type="Pfam" id="PF00106">
    <property type="entry name" value="adh_short"/>
    <property type="match status" value="1"/>
</dbReference>
<keyword evidence="2" id="KW-0560">Oxidoreductase</keyword>
<comment type="similarity">
    <text evidence="1">Belongs to the short-chain dehydrogenases/reductases (SDR) family.</text>
</comment>
<proteinExistence type="inferred from homology"/>
<evidence type="ECO:0000313" key="3">
    <source>
        <dbReference type="EMBL" id="KAF7292229.1"/>
    </source>
</evidence>
<dbReference type="PANTHER" id="PTHR24320">
    <property type="entry name" value="RETINOL DEHYDROGENASE"/>
    <property type="match status" value="1"/>
</dbReference>
<organism evidence="3 4">
    <name type="scientific">Mycena indigotica</name>
    <dbReference type="NCBI Taxonomy" id="2126181"/>
    <lineage>
        <taxon>Eukaryota</taxon>
        <taxon>Fungi</taxon>
        <taxon>Dikarya</taxon>
        <taxon>Basidiomycota</taxon>
        <taxon>Agaricomycotina</taxon>
        <taxon>Agaricomycetes</taxon>
        <taxon>Agaricomycetidae</taxon>
        <taxon>Agaricales</taxon>
        <taxon>Marasmiineae</taxon>
        <taxon>Mycenaceae</taxon>
        <taxon>Mycena</taxon>
    </lineage>
</organism>
<keyword evidence="4" id="KW-1185">Reference proteome</keyword>
<evidence type="ECO:0000313" key="4">
    <source>
        <dbReference type="Proteomes" id="UP000636479"/>
    </source>
</evidence>
<protein>
    <submittedName>
        <fullName evidence="3">Short-chain dehydrogenase/reductase family protein</fullName>
    </submittedName>
</protein>
<name>A0A8H6VSH8_9AGAR</name>
<evidence type="ECO:0000256" key="2">
    <source>
        <dbReference type="ARBA" id="ARBA00023002"/>
    </source>
</evidence>
<accession>A0A8H6VSH8</accession>
<sequence>MAALPPFSAATTAEEAADALAESIRGKNVIVTGTSLNGIGFETARVIAKHARLVVITGHSDERLNLAAEGIRKSVPSANIRTLNVDLASLAAVRKAAAEVNAYTEPIHVLINNAAKPWCDFSLSADGIESQLATGHVGPFLLTHLLVPKLLASASAEHTPRAIFVSSIAQALEGGKGVDFDMLVKPDEKKYDAPTVYHQVKTANVLTSVELLRRTGGRVKTYSLHPGLIYTNMLVTPLAIPFFQALGALDKDAKPTPTEQLSWKTIAQGAATTVVAAFDPRIADRPGAYLDDCAISENGAAPHSTDPEIARRLWEATEELVGEKFAF</sequence>
<dbReference type="EMBL" id="JACAZF010000012">
    <property type="protein sequence ID" value="KAF7292229.1"/>
    <property type="molecule type" value="Genomic_DNA"/>
</dbReference>
<gene>
    <name evidence="3" type="ORF">MIND_01250300</name>
</gene>
<dbReference type="OrthoDB" id="191139at2759"/>
<dbReference type="Gene3D" id="3.40.50.720">
    <property type="entry name" value="NAD(P)-binding Rossmann-like Domain"/>
    <property type="match status" value="1"/>
</dbReference>
<reference evidence="3" key="1">
    <citation type="submission" date="2020-05" db="EMBL/GenBank/DDBJ databases">
        <title>Mycena genomes resolve the evolution of fungal bioluminescence.</title>
        <authorList>
            <person name="Tsai I.J."/>
        </authorList>
    </citation>
    <scope>NUCLEOTIDE SEQUENCE</scope>
    <source>
        <strain evidence="3">171206Taipei</strain>
    </source>
</reference>
<dbReference type="PANTHER" id="PTHR24320:SF283">
    <property type="entry name" value="RETINOL DEHYDROGENASE 11"/>
    <property type="match status" value="1"/>
</dbReference>
<dbReference type="GeneID" id="59351504"/>
<dbReference type="GO" id="GO:0016491">
    <property type="term" value="F:oxidoreductase activity"/>
    <property type="evidence" value="ECO:0007669"/>
    <property type="project" value="UniProtKB-KW"/>
</dbReference>
<evidence type="ECO:0000256" key="1">
    <source>
        <dbReference type="ARBA" id="ARBA00006484"/>
    </source>
</evidence>
<dbReference type="Proteomes" id="UP000636479">
    <property type="component" value="Unassembled WGS sequence"/>
</dbReference>
<dbReference type="AlphaFoldDB" id="A0A8H6VSH8"/>
<dbReference type="SUPFAM" id="SSF51735">
    <property type="entry name" value="NAD(P)-binding Rossmann-fold domains"/>
    <property type="match status" value="1"/>
</dbReference>
<dbReference type="InterPro" id="IPR036291">
    <property type="entry name" value="NAD(P)-bd_dom_sf"/>
</dbReference>